<dbReference type="InterPro" id="IPR027558">
    <property type="entry name" value="Pre_pil_HX9DG_C"/>
</dbReference>
<evidence type="ECO:0000313" key="3">
    <source>
        <dbReference type="Proteomes" id="UP000319557"/>
    </source>
</evidence>
<gene>
    <name evidence="2" type="ORF">EC9_31630</name>
</gene>
<dbReference type="InterPro" id="IPR045584">
    <property type="entry name" value="Pilin-like"/>
</dbReference>
<dbReference type="InterPro" id="IPR012902">
    <property type="entry name" value="N_methyl_site"/>
</dbReference>
<dbReference type="OrthoDB" id="273096at2"/>
<dbReference type="NCBIfam" id="TIGR02532">
    <property type="entry name" value="IV_pilin_GFxxxE"/>
    <property type="match status" value="1"/>
</dbReference>
<dbReference type="RefSeq" id="WP_145346544.1">
    <property type="nucleotide sequence ID" value="NZ_CP036261.1"/>
</dbReference>
<dbReference type="PANTHER" id="PTHR30093">
    <property type="entry name" value="GENERAL SECRETION PATHWAY PROTEIN G"/>
    <property type="match status" value="1"/>
</dbReference>
<dbReference type="NCBIfam" id="TIGR04294">
    <property type="entry name" value="pre_pil_HX9DG"/>
    <property type="match status" value="1"/>
</dbReference>
<reference evidence="2 3" key="1">
    <citation type="submission" date="2019-02" db="EMBL/GenBank/DDBJ databases">
        <title>Deep-cultivation of Planctomycetes and their phenomic and genomic characterization uncovers novel biology.</title>
        <authorList>
            <person name="Wiegand S."/>
            <person name="Jogler M."/>
            <person name="Boedeker C."/>
            <person name="Pinto D."/>
            <person name="Vollmers J."/>
            <person name="Rivas-Marin E."/>
            <person name="Kohn T."/>
            <person name="Peeters S.H."/>
            <person name="Heuer A."/>
            <person name="Rast P."/>
            <person name="Oberbeckmann S."/>
            <person name="Bunk B."/>
            <person name="Jeske O."/>
            <person name="Meyerdierks A."/>
            <person name="Storesund J.E."/>
            <person name="Kallscheuer N."/>
            <person name="Luecker S."/>
            <person name="Lage O.M."/>
            <person name="Pohl T."/>
            <person name="Merkel B.J."/>
            <person name="Hornburger P."/>
            <person name="Mueller R.-W."/>
            <person name="Bruemmer F."/>
            <person name="Labrenz M."/>
            <person name="Spormann A.M."/>
            <person name="Op den Camp H."/>
            <person name="Overmann J."/>
            <person name="Amann R."/>
            <person name="Jetten M.S.M."/>
            <person name="Mascher T."/>
            <person name="Medema M.H."/>
            <person name="Devos D.P."/>
            <person name="Kaster A.-K."/>
            <person name="Ovreas L."/>
            <person name="Rohde M."/>
            <person name="Galperin M.Y."/>
            <person name="Jogler C."/>
        </authorList>
    </citation>
    <scope>NUCLEOTIDE SEQUENCE [LARGE SCALE GENOMIC DNA]</scope>
    <source>
        <strain evidence="2 3">EC9</strain>
    </source>
</reference>
<feature type="domain" description="DUF1559" evidence="1">
    <location>
        <begin position="30"/>
        <end position="276"/>
    </location>
</feature>
<evidence type="ECO:0000259" key="1">
    <source>
        <dbReference type="Pfam" id="PF07596"/>
    </source>
</evidence>
<protein>
    <recommendedName>
        <fullName evidence="1">DUF1559 domain-containing protein</fullName>
    </recommendedName>
</protein>
<dbReference type="Pfam" id="PF07596">
    <property type="entry name" value="SBP_bac_10"/>
    <property type="match status" value="1"/>
</dbReference>
<dbReference type="InterPro" id="IPR011453">
    <property type="entry name" value="DUF1559"/>
</dbReference>
<dbReference type="EMBL" id="CP036261">
    <property type="protein sequence ID" value="QDS88967.1"/>
    <property type="molecule type" value="Genomic_DNA"/>
</dbReference>
<proteinExistence type="predicted"/>
<dbReference type="KEGG" id="ruv:EC9_31630"/>
<dbReference type="AlphaFoldDB" id="A0A517M274"/>
<accession>A0A517M274</accession>
<evidence type="ECO:0000313" key="2">
    <source>
        <dbReference type="EMBL" id="QDS88967.1"/>
    </source>
</evidence>
<name>A0A517M274_9BACT</name>
<sequence>MKRQAFTLVELLVVIAIIGILVGLLLPAVQAAREAARRMQCSNNLKQIGLALHNYHDTHLKFPFGRIGATTVEQQCALTMLLPYVEQGSLYDQFDFSLPLMGKSGSTITPNVNTDLITTRLEAFLCPSNPQDEGRYVTSQLPGRDHAWGTHYSPVAHSGKDGTSGRSTSLGVVDSNRDGMFYFNSKTKFRDVTDGTSNTLAFSESVGDAPGSNDLYAWAMFSGGMGVKGGVNVNFTDLDSFYVANDNFTGPSSYHPGGCQVLLADGSVRFLTENIPLSILQDLATRGGGEVPRPY</sequence>
<dbReference type="Pfam" id="PF07963">
    <property type="entry name" value="N_methyl"/>
    <property type="match status" value="1"/>
</dbReference>
<dbReference type="Proteomes" id="UP000319557">
    <property type="component" value="Chromosome"/>
</dbReference>
<organism evidence="2 3">
    <name type="scientific">Rosistilla ulvae</name>
    <dbReference type="NCBI Taxonomy" id="1930277"/>
    <lineage>
        <taxon>Bacteria</taxon>
        <taxon>Pseudomonadati</taxon>
        <taxon>Planctomycetota</taxon>
        <taxon>Planctomycetia</taxon>
        <taxon>Pirellulales</taxon>
        <taxon>Pirellulaceae</taxon>
        <taxon>Rosistilla</taxon>
    </lineage>
</organism>
<dbReference type="Gene3D" id="3.30.700.10">
    <property type="entry name" value="Glycoprotein, Type 4 Pilin"/>
    <property type="match status" value="1"/>
</dbReference>
<dbReference type="SUPFAM" id="SSF54523">
    <property type="entry name" value="Pili subunits"/>
    <property type="match status" value="1"/>
</dbReference>
<keyword evidence="3" id="KW-1185">Reference proteome</keyword>
<dbReference type="PANTHER" id="PTHR30093:SF2">
    <property type="entry name" value="TYPE II SECRETION SYSTEM PROTEIN H"/>
    <property type="match status" value="1"/>
</dbReference>